<reference evidence="2 3" key="3">
    <citation type="submission" date="2020-02" db="EMBL/GenBank/DDBJ databases">
        <title>Newly sequenced genome of strain CSTR1 showed variability in Candidatus Kuenenia stuttgartiensis genomes.</title>
        <authorList>
            <person name="Ding C."/>
            <person name="Adrian L."/>
        </authorList>
    </citation>
    <scope>NUCLEOTIDE SEQUENCE [LARGE SCALE GENOMIC DNA]</scope>
    <source>
        <strain evidence="2 3">CSTR1</strain>
    </source>
</reference>
<dbReference type="Proteomes" id="UP000501926">
    <property type="component" value="Chromosome"/>
</dbReference>
<sequence length="59" mass="6922">MLRILLFRHWSFTSVHGPIIRINASIQVTNLNPPGTIYSKCLAPTLCCKHRYYWNFSKN</sequence>
<reference evidence="1" key="1">
    <citation type="journal article" date="2006" name="Nature">
        <title>Deciphering the evolution and metabolism of an anammox bacterium from a community genome.</title>
        <authorList>
            <person name="Strous M."/>
            <person name="Pelletier E."/>
            <person name="Mangenot S."/>
            <person name="Rattei T."/>
            <person name="Lehner A."/>
            <person name="Taylor M.W."/>
            <person name="Horn M."/>
            <person name="Daims H."/>
            <person name="Bartol-Mavel D."/>
            <person name="Wincker P."/>
            <person name="Barbe V."/>
            <person name="Fonknechten N."/>
            <person name="Vallenet D."/>
            <person name="Segurens B."/>
            <person name="Schenowitz-Truong C."/>
            <person name="Medigue C."/>
            <person name="Collingro A."/>
            <person name="Snel B."/>
            <person name="Dutilh B.E."/>
            <person name="OpDenCamp H.J.M."/>
            <person name="vanDerDrift C."/>
            <person name="Cirpus I."/>
            <person name="vanDePas-Schoonen K.T."/>
            <person name="Harhangi H.R."/>
            <person name="vanNiftrik L."/>
            <person name="Schmid M."/>
            <person name="Keltjens J."/>
            <person name="vanDeVossenberg J."/>
            <person name="Kartal B."/>
            <person name="Meier H."/>
            <person name="Frishman D."/>
            <person name="Huynen M.A."/>
            <person name="Mewes H."/>
            <person name="Weissenbach J."/>
            <person name="Jetten M.S.M."/>
            <person name="Wagner M."/>
            <person name="LePaslier D."/>
        </authorList>
    </citation>
    <scope>NUCLEOTIDE SEQUENCE</scope>
</reference>
<gene>
    <name evidence="2" type="ORF">KsCSTR_44060</name>
    <name evidence="1" type="ORF">kustc0927</name>
</gene>
<dbReference type="EMBL" id="CT573073">
    <property type="protein sequence ID" value="CAJ71672.1"/>
    <property type="molecule type" value="Genomic_DNA"/>
</dbReference>
<dbReference type="EMBL" id="CP049055">
    <property type="protein sequence ID" value="QII13785.1"/>
    <property type="molecule type" value="Genomic_DNA"/>
</dbReference>
<protein>
    <submittedName>
        <fullName evidence="1">Uncharacterized protein</fullName>
    </submittedName>
</protein>
<organism evidence="1">
    <name type="scientific">Kuenenia stuttgartiensis</name>
    <dbReference type="NCBI Taxonomy" id="174633"/>
    <lineage>
        <taxon>Bacteria</taxon>
        <taxon>Pseudomonadati</taxon>
        <taxon>Planctomycetota</taxon>
        <taxon>Candidatus Brocadiia</taxon>
        <taxon>Candidatus Brocadiales</taxon>
        <taxon>Candidatus Brocadiaceae</taxon>
        <taxon>Candidatus Kuenenia</taxon>
    </lineage>
</organism>
<proteinExistence type="predicted"/>
<reference evidence="1" key="2">
    <citation type="submission" date="2006-01" db="EMBL/GenBank/DDBJ databases">
        <authorList>
            <person name="Genoscope"/>
        </authorList>
    </citation>
    <scope>NUCLEOTIDE SEQUENCE</scope>
</reference>
<accession>Q1PWS5</accession>
<evidence type="ECO:0000313" key="1">
    <source>
        <dbReference type="EMBL" id="CAJ71672.1"/>
    </source>
</evidence>
<name>Q1PWS5_KUEST</name>
<evidence type="ECO:0000313" key="2">
    <source>
        <dbReference type="EMBL" id="QII13785.1"/>
    </source>
</evidence>
<dbReference type="AlphaFoldDB" id="Q1PWS5"/>
<evidence type="ECO:0000313" key="3">
    <source>
        <dbReference type="Proteomes" id="UP000501926"/>
    </source>
</evidence>